<dbReference type="Proteomes" id="UP001235840">
    <property type="component" value="Unassembled WGS sequence"/>
</dbReference>
<reference evidence="4 5" key="1">
    <citation type="submission" date="2023-07" db="EMBL/GenBank/DDBJ databases">
        <title>Genomic Encyclopedia of Type Strains, Phase IV (KMG-IV): sequencing the most valuable type-strain genomes for metagenomic binning, comparative biology and taxonomic classification.</title>
        <authorList>
            <person name="Goeker M."/>
        </authorList>
    </citation>
    <scope>NUCLEOTIDE SEQUENCE [LARGE SCALE GENOMIC DNA]</scope>
    <source>
        <strain evidence="4 5">DSM 12751</strain>
    </source>
</reference>
<dbReference type="SUPFAM" id="SSF52096">
    <property type="entry name" value="ClpP/crotonase"/>
    <property type="match status" value="1"/>
</dbReference>
<evidence type="ECO:0000256" key="3">
    <source>
        <dbReference type="RuleBase" id="RU003707"/>
    </source>
</evidence>
<comment type="caution">
    <text evidence="4">The sequence shown here is derived from an EMBL/GenBank/DDBJ whole genome shotgun (WGS) entry which is preliminary data.</text>
</comment>
<dbReference type="PANTHER" id="PTHR11941">
    <property type="entry name" value="ENOYL-COA HYDRATASE-RELATED"/>
    <property type="match status" value="1"/>
</dbReference>
<dbReference type="Gene3D" id="1.10.12.10">
    <property type="entry name" value="Lyase 2-enoyl-coa Hydratase, Chain A, domain 2"/>
    <property type="match status" value="1"/>
</dbReference>
<name>A0ABT9VZG3_9BACI</name>
<proteinExistence type="inferred from homology"/>
<evidence type="ECO:0000313" key="5">
    <source>
        <dbReference type="Proteomes" id="UP001235840"/>
    </source>
</evidence>
<dbReference type="CDD" id="cd06558">
    <property type="entry name" value="crotonase-like"/>
    <property type="match status" value="1"/>
</dbReference>
<evidence type="ECO:0000313" key="4">
    <source>
        <dbReference type="EMBL" id="MDQ0166389.1"/>
    </source>
</evidence>
<accession>A0ABT9VZG3</accession>
<dbReference type="InterPro" id="IPR014748">
    <property type="entry name" value="Enoyl-CoA_hydra_C"/>
</dbReference>
<dbReference type="PROSITE" id="PS00166">
    <property type="entry name" value="ENOYL_COA_HYDRATASE"/>
    <property type="match status" value="1"/>
</dbReference>
<dbReference type="Gene3D" id="3.90.226.10">
    <property type="entry name" value="2-enoyl-CoA Hydratase, Chain A, domain 1"/>
    <property type="match status" value="1"/>
</dbReference>
<dbReference type="EC" id="4.2.1.17" evidence="4"/>
<organism evidence="4 5">
    <name type="scientific">Caldalkalibacillus horti</name>
    <dbReference type="NCBI Taxonomy" id="77523"/>
    <lineage>
        <taxon>Bacteria</taxon>
        <taxon>Bacillati</taxon>
        <taxon>Bacillota</taxon>
        <taxon>Bacilli</taxon>
        <taxon>Bacillales</taxon>
        <taxon>Bacillaceae</taxon>
        <taxon>Caldalkalibacillus</taxon>
    </lineage>
</organism>
<dbReference type="PANTHER" id="PTHR11941:SF54">
    <property type="entry name" value="ENOYL-COA HYDRATASE, MITOCHONDRIAL"/>
    <property type="match status" value="1"/>
</dbReference>
<dbReference type="InterPro" id="IPR029045">
    <property type="entry name" value="ClpP/crotonase-like_dom_sf"/>
</dbReference>
<dbReference type="InterPro" id="IPR018376">
    <property type="entry name" value="Enoyl-CoA_hyd/isom_CS"/>
</dbReference>
<dbReference type="GO" id="GO:0004300">
    <property type="term" value="F:enoyl-CoA hydratase activity"/>
    <property type="evidence" value="ECO:0007669"/>
    <property type="project" value="UniProtKB-EC"/>
</dbReference>
<protein>
    <submittedName>
        <fullName evidence="4">Enoyl-CoA hydratase</fullName>
        <ecNumber evidence="4">4.2.1.17</ecNumber>
    </submittedName>
</protein>
<dbReference type="RefSeq" id="WP_307394554.1">
    <property type="nucleotide sequence ID" value="NZ_JAUSTY010000008.1"/>
</dbReference>
<evidence type="ECO:0000256" key="2">
    <source>
        <dbReference type="ARBA" id="ARBA00023239"/>
    </source>
</evidence>
<gene>
    <name evidence="4" type="ORF">J2S11_002293</name>
</gene>
<dbReference type="InterPro" id="IPR001753">
    <property type="entry name" value="Enoyl-CoA_hydra/iso"/>
</dbReference>
<dbReference type="EMBL" id="JAUSTY010000008">
    <property type="protein sequence ID" value="MDQ0166389.1"/>
    <property type="molecule type" value="Genomic_DNA"/>
</dbReference>
<evidence type="ECO:0000256" key="1">
    <source>
        <dbReference type="ARBA" id="ARBA00005254"/>
    </source>
</evidence>
<sequence length="266" mass="29083">MAKGEYQKDFTHLFIEIEQHIALITINRPEVRNAMNPESWAELGAAVKRLNQLPEVRVIMITGAGDEAFVAGADIAWIRDRKPLDIYGDVAVQDVLLDLYRSSKPVIAIVNGFALGGGCELMLACDLRIASDRAKMGQPEVNLGILPAGGGTQQLPKLVGLPKAKELILTGEIIHAQEAHRIGLVNHVVPHEELKERAYELARKIASKPPITIQMAKIALNESVTTDLPAGLALEKSLQAILFGTKDKQEGTRAFFEKRKPGFIGE</sequence>
<keyword evidence="2 4" id="KW-0456">Lyase</keyword>
<keyword evidence="5" id="KW-1185">Reference proteome</keyword>
<dbReference type="Pfam" id="PF00378">
    <property type="entry name" value="ECH_1"/>
    <property type="match status" value="1"/>
</dbReference>
<comment type="similarity">
    <text evidence="1 3">Belongs to the enoyl-CoA hydratase/isomerase family.</text>
</comment>